<sequence>MDDTEAGASNADNTQVSGNDRVPGKSLFPVARVQKILKADTELAGIAKDAVFLVSIATERFIARVSEAAKSQAGREKRTTVQRKDILTVTRREAEYYFLGDILGEAPSAKPSLWGSKSTKEKPADTTGGDGQAKGTDAPLLRAFGMAEKGKEGEDEDEGEGSREDDGAQSEGVSLPPSSRPSTPLSLGDDEEYEYTEPVDDEMEEDR</sequence>
<keyword evidence="2" id="KW-0539">Nucleus</keyword>
<evidence type="ECO:0000313" key="6">
    <source>
        <dbReference type="Proteomes" id="UP000054097"/>
    </source>
</evidence>
<dbReference type="AlphaFoldDB" id="A0A0C3B0R7"/>
<feature type="region of interest" description="Disordered" evidence="3">
    <location>
        <begin position="109"/>
        <end position="207"/>
    </location>
</feature>
<feature type="compositionally biased region" description="Low complexity" evidence="3">
    <location>
        <begin position="174"/>
        <end position="187"/>
    </location>
</feature>
<dbReference type="EMBL" id="KN824311">
    <property type="protein sequence ID" value="KIM25809.1"/>
    <property type="molecule type" value="Genomic_DNA"/>
</dbReference>
<feature type="compositionally biased region" description="Acidic residues" evidence="3">
    <location>
        <begin position="188"/>
        <end position="207"/>
    </location>
</feature>
<dbReference type="InterPro" id="IPR050568">
    <property type="entry name" value="Transcr_DNA_Rep_Reg"/>
</dbReference>
<evidence type="ECO:0000259" key="4">
    <source>
        <dbReference type="Pfam" id="PF00808"/>
    </source>
</evidence>
<proteinExistence type="predicted"/>
<evidence type="ECO:0000256" key="1">
    <source>
        <dbReference type="ARBA" id="ARBA00004123"/>
    </source>
</evidence>
<feature type="region of interest" description="Disordered" evidence="3">
    <location>
        <begin position="1"/>
        <end position="25"/>
    </location>
</feature>
<dbReference type="OrthoDB" id="636685at2759"/>
<reference evidence="5 6" key="1">
    <citation type="submission" date="2014-04" db="EMBL/GenBank/DDBJ databases">
        <authorList>
            <consortium name="DOE Joint Genome Institute"/>
            <person name="Kuo A."/>
            <person name="Zuccaro A."/>
            <person name="Kohler A."/>
            <person name="Nagy L.G."/>
            <person name="Floudas D."/>
            <person name="Copeland A."/>
            <person name="Barry K.W."/>
            <person name="Cichocki N."/>
            <person name="Veneault-Fourrey C."/>
            <person name="LaButti K."/>
            <person name="Lindquist E.A."/>
            <person name="Lipzen A."/>
            <person name="Lundell T."/>
            <person name="Morin E."/>
            <person name="Murat C."/>
            <person name="Sun H."/>
            <person name="Tunlid A."/>
            <person name="Henrissat B."/>
            <person name="Grigoriev I.V."/>
            <person name="Hibbett D.S."/>
            <person name="Martin F."/>
            <person name="Nordberg H.P."/>
            <person name="Cantor M.N."/>
            <person name="Hua S.X."/>
        </authorList>
    </citation>
    <scope>NUCLEOTIDE SEQUENCE [LARGE SCALE GENOMIC DNA]</scope>
    <source>
        <strain evidence="5 6">MAFF 305830</strain>
    </source>
</reference>
<protein>
    <recommendedName>
        <fullName evidence="4">Transcription factor CBF/NF-Y/archaeal histone domain-containing protein</fullName>
    </recommendedName>
</protein>
<comment type="subcellular location">
    <subcellularLocation>
        <location evidence="1">Nucleus</location>
    </subcellularLocation>
</comment>
<name>A0A0C3B0R7_SERVB</name>
<organism evidence="5 6">
    <name type="scientific">Serendipita vermifera MAFF 305830</name>
    <dbReference type="NCBI Taxonomy" id="933852"/>
    <lineage>
        <taxon>Eukaryota</taxon>
        <taxon>Fungi</taxon>
        <taxon>Dikarya</taxon>
        <taxon>Basidiomycota</taxon>
        <taxon>Agaricomycotina</taxon>
        <taxon>Agaricomycetes</taxon>
        <taxon>Sebacinales</taxon>
        <taxon>Serendipitaceae</taxon>
        <taxon>Serendipita</taxon>
    </lineage>
</organism>
<evidence type="ECO:0000313" key="5">
    <source>
        <dbReference type="EMBL" id="KIM25809.1"/>
    </source>
</evidence>
<dbReference type="PANTHER" id="PTHR10252">
    <property type="entry name" value="HISTONE-LIKE TRANSCRIPTION FACTOR CCAAT-RELATED"/>
    <property type="match status" value="1"/>
</dbReference>
<dbReference type="Proteomes" id="UP000054097">
    <property type="component" value="Unassembled WGS sequence"/>
</dbReference>
<dbReference type="STRING" id="933852.A0A0C3B0R7"/>
<dbReference type="PANTHER" id="PTHR10252:SF54">
    <property type="entry name" value="CHROMATIN ACCESSIBILITY COMPLEX PROTEIN 1"/>
    <property type="match status" value="1"/>
</dbReference>
<dbReference type="Gene3D" id="1.10.20.10">
    <property type="entry name" value="Histone, subunit A"/>
    <property type="match status" value="1"/>
</dbReference>
<gene>
    <name evidence="5" type="ORF">M408DRAFT_330993</name>
</gene>
<accession>A0A0C3B0R7</accession>
<dbReference type="HOGENOM" id="CLU_1415675_0_0_1"/>
<dbReference type="Pfam" id="PF00808">
    <property type="entry name" value="CBFD_NFYB_HMF"/>
    <property type="match status" value="1"/>
</dbReference>
<reference evidence="6" key="2">
    <citation type="submission" date="2015-01" db="EMBL/GenBank/DDBJ databases">
        <title>Evolutionary Origins and Diversification of the Mycorrhizal Mutualists.</title>
        <authorList>
            <consortium name="DOE Joint Genome Institute"/>
            <consortium name="Mycorrhizal Genomics Consortium"/>
            <person name="Kohler A."/>
            <person name="Kuo A."/>
            <person name="Nagy L.G."/>
            <person name="Floudas D."/>
            <person name="Copeland A."/>
            <person name="Barry K.W."/>
            <person name="Cichocki N."/>
            <person name="Veneault-Fourrey C."/>
            <person name="LaButti K."/>
            <person name="Lindquist E.A."/>
            <person name="Lipzen A."/>
            <person name="Lundell T."/>
            <person name="Morin E."/>
            <person name="Murat C."/>
            <person name="Riley R."/>
            <person name="Ohm R."/>
            <person name="Sun H."/>
            <person name="Tunlid A."/>
            <person name="Henrissat B."/>
            <person name="Grigoriev I.V."/>
            <person name="Hibbett D.S."/>
            <person name="Martin F."/>
        </authorList>
    </citation>
    <scope>NUCLEOTIDE SEQUENCE [LARGE SCALE GENOMIC DNA]</scope>
    <source>
        <strain evidence="6">MAFF 305830</strain>
    </source>
</reference>
<evidence type="ECO:0000256" key="2">
    <source>
        <dbReference type="ARBA" id="ARBA00023242"/>
    </source>
</evidence>
<evidence type="ECO:0000256" key="3">
    <source>
        <dbReference type="SAM" id="MobiDB-lite"/>
    </source>
</evidence>
<dbReference type="SUPFAM" id="SSF47113">
    <property type="entry name" value="Histone-fold"/>
    <property type="match status" value="1"/>
</dbReference>
<dbReference type="CDD" id="cd23645">
    <property type="entry name" value="HFD_Dpb3-like"/>
    <property type="match status" value="1"/>
</dbReference>
<dbReference type="GO" id="GO:0005634">
    <property type="term" value="C:nucleus"/>
    <property type="evidence" value="ECO:0007669"/>
    <property type="project" value="UniProtKB-SubCell"/>
</dbReference>
<dbReference type="GO" id="GO:0046982">
    <property type="term" value="F:protein heterodimerization activity"/>
    <property type="evidence" value="ECO:0007669"/>
    <property type="project" value="InterPro"/>
</dbReference>
<dbReference type="InterPro" id="IPR003958">
    <property type="entry name" value="CBFA_NFYB_domain"/>
</dbReference>
<feature type="domain" description="Transcription factor CBF/NF-Y/archaeal histone" evidence="4">
    <location>
        <begin position="28"/>
        <end position="88"/>
    </location>
</feature>
<keyword evidence="6" id="KW-1185">Reference proteome</keyword>
<dbReference type="InterPro" id="IPR009072">
    <property type="entry name" value="Histone-fold"/>
</dbReference>